<gene>
    <name evidence="1" type="ORF">SORBI_3008G185000</name>
</gene>
<reference evidence="2" key="2">
    <citation type="journal article" date="2018" name="Plant J.">
        <title>The Sorghum bicolor reference genome: improved assembly, gene annotations, a transcriptome atlas, and signatures of genome organization.</title>
        <authorList>
            <person name="McCormick R.F."/>
            <person name="Truong S.K."/>
            <person name="Sreedasyam A."/>
            <person name="Jenkins J."/>
            <person name="Shu S."/>
            <person name="Sims D."/>
            <person name="Kennedy M."/>
            <person name="Amirebrahimi M."/>
            <person name="Weers B.D."/>
            <person name="McKinley B."/>
            <person name="Mattison A."/>
            <person name="Morishige D.T."/>
            <person name="Grimwood J."/>
            <person name="Schmutz J."/>
            <person name="Mullet J.E."/>
        </authorList>
    </citation>
    <scope>NUCLEOTIDE SEQUENCE [LARGE SCALE GENOMIC DNA]</scope>
    <source>
        <strain evidence="2">cv. BTx623</strain>
    </source>
</reference>
<dbReference type="Gramene" id="KXG24097">
    <property type="protein sequence ID" value="KXG24097"/>
    <property type="gene ID" value="SORBI_3008G185000"/>
</dbReference>
<organism evidence="1 2">
    <name type="scientific">Sorghum bicolor</name>
    <name type="common">Sorghum</name>
    <name type="synonym">Sorghum vulgare</name>
    <dbReference type="NCBI Taxonomy" id="4558"/>
    <lineage>
        <taxon>Eukaryota</taxon>
        <taxon>Viridiplantae</taxon>
        <taxon>Streptophyta</taxon>
        <taxon>Embryophyta</taxon>
        <taxon>Tracheophyta</taxon>
        <taxon>Spermatophyta</taxon>
        <taxon>Magnoliopsida</taxon>
        <taxon>Liliopsida</taxon>
        <taxon>Poales</taxon>
        <taxon>Poaceae</taxon>
        <taxon>PACMAD clade</taxon>
        <taxon>Panicoideae</taxon>
        <taxon>Andropogonodae</taxon>
        <taxon>Andropogoneae</taxon>
        <taxon>Sorghinae</taxon>
        <taxon>Sorghum</taxon>
    </lineage>
</organism>
<evidence type="ECO:0000313" key="2">
    <source>
        <dbReference type="Proteomes" id="UP000000768"/>
    </source>
</evidence>
<dbReference type="InParanoid" id="A0A1B6PEP6"/>
<evidence type="ECO:0000313" key="1">
    <source>
        <dbReference type="EMBL" id="KXG24097.1"/>
    </source>
</evidence>
<dbReference type="Proteomes" id="UP000000768">
    <property type="component" value="Chromosome 8"/>
</dbReference>
<proteinExistence type="predicted"/>
<reference evidence="1 2" key="1">
    <citation type="journal article" date="2009" name="Nature">
        <title>The Sorghum bicolor genome and the diversification of grasses.</title>
        <authorList>
            <person name="Paterson A.H."/>
            <person name="Bowers J.E."/>
            <person name="Bruggmann R."/>
            <person name="Dubchak I."/>
            <person name="Grimwood J."/>
            <person name="Gundlach H."/>
            <person name="Haberer G."/>
            <person name="Hellsten U."/>
            <person name="Mitros T."/>
            <person name="Poliakov A."/>
            <person name="Schmutz J."/>
            <person name="Spannagl M."/>
            <person name="Tang H."/>
            <person name="Wang X."/>
            <person name="Wicker T."/>
            <person name="Bharti A.K."/>
            <person name="Chapman J."/>
            <person name="Feltus F.A."/>
            <person name="Gowik U."/>
            <person name="Grigoriev I.V."/>
            <person name="Lyons E."/>
            <person name="Maher C.A."/>
            <person name="Martis M."/>
            <person name="Narechania A."/>
            <person name="Otillar R.P."/>
            <person name="Penning B.W."/>
            <person name="Salamov A.A."/>
            <person name="Wang Y."/>
            <person name="Zhang L."/>
            <person name="Carpita N.C."/>
            <person name="Freeling M."/>
            <person name="Gingle A.R."/>
            <person name="Hash C.T."/>
            <person name="Keller B."/>
            <person name="Klein P."/>
            <person name="Kresovich S."/>
            <person name="McCann M.C."/>
            <person name="Ming R."/>
            <person name="Peterson D.G."/>
            <person name="Mehboob-ur-Rahman"/>
            <person name="Ware D."/>
            <person name="Westhoff P."/>
            <person name="Mayer K.F."/>
            <person name="Messing J."/>
            <person name="Rokhsar D.S."/>
        </authorList>
    </citation>
    <scope>NUCLEOTIDE SEQUENCE [LARGE SCALE GENOMIC DNA]</scope>
    <source>
        <strain evidence="2">cv. BTx623</strain>
    </source>
</reference>
<sequence>MALFQKFNYGITKTLTLQYIIYSLLSHRSSTEISWKLVIVNNARCILCHVDIEDADHIITQCLFSRECLNHMCGSDAQLAPVCELSSSLPSEITAAAAPAFLLLCCWGL</sequence>
<dbReference type="EMBL" id="CM000767">
    <property type="protein sequence ID" value="KXG24097.1"/>
    <property type="molecule type" value="Genomic_DNA"/>
</dbReference>
<protein>
    <submittedName>
        <fullName evidence="1">Uncharacterized protein</fullName>
    </submittedName>
</protein>
<keyword evidence="2" id="KW-1185">Reference proteome</keyword>
<name>A0A1B6PEP6_SORBI</name>
<dbReference type="AlphaFoldDB" id="A0A1B6PEP6"/>
<accession>A0A1B6PEP6</accession>